<comment type="subcellular location">
    <subcellularLocation>
        <location evidence="5">Cytoplasm</location>
    </subcellularLocation>
</comment>
<protein>
    <recommendedName>
        <fullName evidence="5">Histidine--tRNA ligase</fullName>
        <ecNumber evidence="5">6.1.1.21</ecNumber>
    </recommendedName>
    <alternativeName>
        <fullName evidence="5">Histidyl-tRNA synthetase</fullName>
        <shortName evidence="5">HisRS</shortName>
    </alternativeName>
</protein>
<feature type="binding site" evidence="6">
    <location>
        <begin position="261"/>
        <end position="262"/>
    </location>
    <ligand>
        <name>L-histidine</name>
        <dbReference type="ChEBI" id="CHEBI:57595"/>
    </ligand>
</feature>
<proteinExistence type="inferred from homology"/>
<dbReference type="GO" id="GO:0005737">
    <property type="term" value="C:cytoplasm"/>
    <property type="evidence" value="ECO:0007669"/>
    <property type="project" value="UniProtKB-SubCell"/>
</dbReference>
<feature type="binding site" evidence="6">
    <location>
        <position position="130"/>
    </location>
    <ligand>
        <name>L-histidine</name>
        <dbReference type="ChEBI" id="CHEBI:57595"/>
    </ligand>
</feature>
<reference evidence="8 9" key="1">
    <citation type="journal article" date="2016" name="Nat. Commun.">
        <title>Thousands of microbial genomes shed light on interconnected biogeochemical processes in an aquifer system.</title>
        <authorList>
            <person name="Anantharaman K."/>
            <person name="Brown C.T."/>
            <person name="Hug L.A."/>
            <person name="Sharon I."/>
            <person name="Castelle C.J."/>
            <person name="Probst A.J."/>
            <person name="Thomas B.C."/>
            <person name="Singh A."/>
            <person name="Wilkins M.J."/>
            <person name="Karaoz U."/>
            <person name="Brodie E.L."/>
            <person name="Williams K.H."/>
            <person name="Hubbard S.S."/>
            <person name="Banfield J.F."/>
        </authorList>
    </citation>
    <scope>NUCLEOTIDE SEQUENCE [LARGE SCALE GENOMIC DNA]</scope>
</reference>
<dbReference type="SUPFAM" id="SSF55681">
    <property type="entry name" value="Class II aaRS and biotin synthetases"/>
    <property type="match status" value="1"/>
</dbReference>
<keyword evidence="2 5" id="KW-0547">Nucleotide-binding</keyword>
<dbReference type="PROSITE" id="PS50862">
    <property type="entry name" value="AA_TRNA_LIGASE_II"/>
    <property type="match status" value="1"/>
</dbReference>
<evidence type="ECO:0000256" key="1">
    <source>
        <dbReference type="ARBA" id="ARBA00008226"/>
    </source>
</evidence>
<dbReference type="AlphaFoldDB" id="A0A1G2F6D7"/>
<dbReference type="InterPro" id="IPR036621">
    <property type="entry name" value="Anticodon-bd_dom_sf"/>
</dbReference>
<dbReference type="InterPro" id="IPR004154">
    <property type="entry name" value="Anticodon-bd"/>
</dbReference>
<comment type="catalytic activity">
    <reaction evidence="4 5">
        <text>tRNA(His) + L-histidine + ATP = L-histidyl-tRNA(His) + AMP + diphosphate + H(+)</text>
        <dbReference type="Rhea" id="RHEA:17313"/>
        <dbReference type="Rhea" id="RHEA-COMP:9665"/>
        <dbReference type="Rhea" id="RHEA-COMP:9689"/>
        <dbReference type="ChEBI" id="CHEBI:15378"/>
        <dbReference type="ChEBI" id="CHEBI:30616"/>
        <dbReference type="ChEBI" id="CHEBI:33019"/>
        <dbReference type="ChEBI" id="CHEBI:57595"/>
        <dbReference type="ChEBI" id="CHEBI:78442"/>
        <dbReference type="ChEBI" id="CHEBI:78527"/>
        <dbReference type="ChEBI" id="CHEBI:456215"/>
        <dbReference type="EC" id="6.1.1.21"/>
    </reaction>
</comment>
<sequence>MKVQAPKGTHDILPEEQKYWDKLRAVVAQAATNYGFGRIDTPVFEDVRLYIKGTGQNTDIVQKEIYTFKTKGGEQLALRPEFTPGIVRAYIEHGMKNLPQPVKLCSIGPVFRHDKPQAGRYRQFHQINFEIIGDPTEVSDVQIIQTFVSILKRLNLKKFTIFINSIGCLMCAPKYKKNLLSYYKKRLNRVCPECRRRFDKNPLRLLDCKNEKCKKVTNEAPQILDYLCDECRLHFKKVLEILDDLEIPYILNPYLVRGLDYYTKTVFEVWEDKDDSGQGALLGGGRYDNLVEMFKGKSTPAVGAAAGMERIISFLKKQDIKISEIEKPKVFMIQLGELGKRKSLKLFDEFQRNGIKVGEAFSKPSIKSQLKIADKEGAKIALILGQKEALEDSIIIRDMVSGVQETVLIEKVINEVKKRLKQ</sequence>
<dbReference type="PANTHER" id="PTHR43707:SF1">
    <property type="entry name" value="HISTIDINE--TRNA LIGASE, MITOCHONDRIAL-RELATED"/>
    <property type="match status" value="1"/>
</dbReference>
<dbReference type="PANTHER" id="PTHR43707">
    <property type="entry name" value="HISTIDYL-TRNA SYNTHETASE"/>
    <property type="match status" value="1"/>
</dbReference>
<dbReference type="STRING" id="1801990.A2V69_01775"/>
<dbReference type="GO" id="GO:0005524">
    <property type="term" value="F:ATP binding"/>
    <property type="evidence" value="ECO:0007669"/>
    <property type="project" value="UniProtKB-UniRule"/>
</dbReference>
<dbReference type="InterPro" id="IPR015807">
    <property type="entry name" value="His-tRNA-ligase"/>
</dbReference>
<comment type="subunit">
    <text evidence="5">Homodimer.</text>
</comment>
<feature type="binding site" evidence="6">
    <location>
        <position position="126"/>
    </location>
    <ligand>
        <name>L-histidine</name>
        <dbReference type="ChEBI" id="CHEBI:57595"/>
    </ligand>
</feature>
<evidence type="ECO:0000259" key="7">
    <source>
        <dbReference type="PROSITE" id="PS50862"/>
    </source>
</evidence>
<dbReference type="Pfam" id="PF13393">
    <property type="entry name" value="tRNA-synt_His"/>
    <property type="match status" value="1"/>
</dbReference>
<dbReference type="SUPFAM" id="SSF52954">
    <property type="entry name" value="Class II aaRS ABD-related"/>
    <property type="match status" value="1"/>
</dbReference>
<evidence type="ECO:0000313" key="9">
    <source>
        <dbReference type="Proteomes" id="UP000177810"/>
    </source>
</evidence>
<evidence type="ECO:0000256" key="6">
    <source>
        <dbReference type="PIRSR" id="PIRSR001549-1"/>
    </source>
</evidence>
<dbReference type="Pfam" id="PF03129">
    <property type="entry name" value="HGTP_anticodon"/>
    <property type="match status" value="1"/>
</dbReference>
<dbReference type="EMBL" id="MHMT01000004">
    <property type="protein sequence ID" value="OGZ33148.1"/>
    <property type="molecule type" value="Genomic_DNA"/>
</dbReference>
<name>A0A1G2F6D7_9BACT</name>
<gene>
    <name evidence="5" type="primary">hisS</name>
    <name evidence="8" type="ORF">A2V69_01775</name>
</gene>
<feature type="binding site" evidence="6">
    <location>
        <position position="257"/>
    </location>
    <ligand>
        <name>L-histidine</name>
        <dbReference type="ChEBI" id="CHEBI:57595"/>
    </ligand>
</feature>
<comment type="caution">
    <text evidence="8">The sequence shown here is derived from an EMBL/GenBank/DDBJ whole genome shotgun (WGS) entry which is preliminary data.</text>
</comment>
<keyword evidence="5" id="KW-0648">Protein biosynthesis</keyword>
<evidence type="ECO:0000256" key="2">
    <source>
        <dbReference type="ARBA" id="ARBA00022741"/>
    </source>
</evidence>
<accession>A0A1G2F6D7</accession>
<dbReference type="Gene3D" id="3.30.930.10">
    <property type="entry name" value="Bira Bifunctional Protein, Domain 2"/>
    <property type="match status" value="1"/>
</dbReference>
<dbReference type="NCBIfam" id="TIGR00442">
    <property type="entry name" value="hisS"/>
    <property type="match status" value="1"/>
</dbReference>
<evidence type="ECO:0000256" key="3">
    <source>
        <dbReference type="ARBA" id="ARBA00023146"/>
    </source>
</evidence>
<feature type="binding site" evidence="6">
    <location>
        <position position="112"/>
    </location>
    <ligand>
        <name>L-histidine</name>
        <dbReference type="ChEBI" id="CHEBI:57595"/>
    </ligand>
</feature>
<keyword evidence="5" id="KW-0963">Cytoplasm</keyword>
<feature type="domain" description="Aminoacyl-transfer RNA synthetases class-II family profile" evidence="7">
    <location>
        <begin position="1"/>
        <end position="328"/>
    </location>
</feature>
<dbReference type="GO" id="GO:0006427">
    <property type="term" value="P:histidyl-tRNA aminoacylation"/>
    <property type="evidence" value="ECO:0007669"/>
    <property type="project" value="UniProtKB-UniRule"/>
</dbReference>
<dbReference type="EC" id="6.1.1.21" evidence="5"/>
<comment type="similarity">
    <text evidence="1 5">Belongs to the class-II aminoacyl-tRNA synthetase family.</text>
</comment>
<dbReference type="Gene3D" id="3.40.50.800">
    <property type="entry name" value="Anticodon-binding domain"/>
    <property type="match status" value="1"/>
</dbReference>
<dbReference type="GO" id="GO:0004821">
    <property type="term" value="F:histidine-tRNA ligase activity"/>
    <property type="evidence" value="ECO:0007669"/>
    <property type="project" value="UniProtKB-UniRule"/>
</dbReference>
<keyword evidence="3 5" id="KW-0030">Aminoacyl-tRNA synthetase</keyword>
<dbReference type="CDD" id="cd00773">
    <property type="entry name" value="HisRS-like_core"/>
    <property type="match status" value="1"/>
</dbReference>
<organism evidence="8 9">
    <name type="scientific">Candidatus Portnoybacteria bacterium RBG_13_40_8</name>
    <dbReference type="NCBI Taxonomy" id="1801990"/>
    <lineage>
        <taxon>Bacteria</taxon>
        <taxon>Candidatus Portnoyibacteriota</taxon>
    </lineage>
</organism>
<dbReference type="InterPro" id="IPR006195">
    <property type="entry name" value="aa-tRNA-synth_II"/>
</dbReference>
<evidence type="ECO:0000256" key="4">
    <source>
        <dbReference type="ARBA" id="ARBA00047639"/>
    </source>
</evidence>
<dbReference type="Proteomes" id="UP000177810">
    <property type="component" value="Unassembled WGS sequence"/>
</dbReference>
<evidence type="ECO:0000313" key="8">
    <source>
        <dbReference type="EMBL" id="OGZ33148.1"/>
    </source>
</evidence>
<dbReference type="HAMAP" id="MF_00127">
    <property type="entry name" value="His_tRNA_synth"/>
    <property type="match status" value="1"/>
</dbReference>
<dbReference type="InterPro" id="IPR041715">
    <property type="entry name" value="HisRS-like_core"/>
</dbReference>
<feature type="binding site" evidence="6">
    <location>
        <begin position="81"/>
        <end position="83"/>
    </location>
    <ligand>
        <name>L-histidine</name>
        <dbReference type="ChEBI" id="CHEBI:57595"/>
    </ligand>
</feature>
<dbReference type="PIRSF" id="PIRSF001549">
    <property type="entry name" value="His-tRNA_synth"/>
    <property type="match status" value="1"/>
</dbReference>
<keyword evidence="5 8" id="KW-0436">Ligase</keyword>
<dbReference type="InterPro" id="IPR004516">
    <property type="entry name" value="HisRS/HisZ"/>
</dbReference>
<keyword evidence="5" id="KW-0067">ATP-binding</keyword>
<evidence type="ECO:0000256" key="5">
    <source>
        <dbReference type="HAMAP-Rule" id="MF_00127"/>
    </source>
</evidence>
<dbReference type="InterPro" id="IPR045864">
    <property type="entry name" value="aa-tRNA-synth_II/BPL/LPL"/>
</dbReference>